<protein>
    <recommendedName>
        <fullName evidence="2">ATP-grasp domain-containing protein</fullName>
    </recommendedName>
</protein>
<dbReference type="InterPro" id="IPR011761">
    <property type="entry name" value="ATP-grasp"/>
</dbReference>
<evidence type="ECO:0000313" key="3">
    <source>
        <dbReference type="EMBL" id="MDR7273617.1"/>
    </source>
</evidence>
<keyword evidence="4" id="KW-1185">Reference proteome</keyword>
<evidence type="ECO:0000313" key="4">
    <source>
        <dbReference type="Proteomes" id="UP001183643"/>
    </source>
</evidence>
<feature type="domain" description="ATP-grasp" evidence="2">
    <location>
        <begin position="155"/>
        <end position="372"/>
    </location>
</feature>
<proteinExistence type="predicted"/>
<reference evidence="3" key="1">
    <citation type="submission" date="2023-07" db="EMBL/GenBank/DDBJ databases">
        <title>Sequencing the genomes of 1000 actinobacteria strains.</title>
        <authorList>
            <person name="Klenk H.-P."/>
        </authorList>
    </citation>
    <scope>NUCLEOTIDE SEQUENCE</scope>
    <source>
        <strain evidence="3">DSM 44707</strain>
    </source>
</reference>
<evidence type="ECO:0000256" key="1">
    <source>
        <dbReference type="PROSITE-ProRule" id="PRU00409"/>
    </source>
</evidence>
<dbReference type="Proteomes" id="UP001183643">
    <property type="component" value="Unassembled WGS sequence"/>
</dbReference>
<dbReference type="EMBL" id="JAVDYB010000001">
    <property type="protein sequence ID" value="MDR7273617.1"/>
    <property type="molecule type" value="Genomic_DNA"/>
</dbReference>
<dbReference type="SUPFAM" id="SSF56059">
    <property type="entry name" value="Glutathione synthetase ATP-binding domain-like"/>
    <property type="match status" value="1"/>
</dbReference>
<evidence type="ECO:0000259" key="2">
    <source>
        <dbReference type="PROSITE" id="PS50975"/>
    </source>
</evidence>
<name>A0AAE3YJG7_9ACTN</name>
<keyword evidence="1" id="KW-0067">ATP-binding</keyword>
<dbReference type="RefSeq" id="WP_310362219.1">
    <property type="nucleotide sequence ID" value="NZ_JAVDYB010000001.1"/>
</dbReference>
<dbReference type="GO" id="GO:0046872">
    <property type="term" value="F:metal ion binding"/>
    <property type="evidence" value="ECO:0007669"/>
    <property type="project" value="InterPro"/>
</dbReference>
<dbReference type="Gene3D" id="3.30.470.20">
    <property type="entry name" value="ATP-grasp fold, B domain"/>
    <property type="match status" value="1"/>
</dbReference>
<accession>A0AAE3YJG7</accession>
<keyword evidence="1" id="KW-0547">Nucleotide-binding</keyword>
<comment type="caution">
    <text evidence="3">The sequence shown here is derived from an EMBL/GenBank/DDBJ whole genome shotgun (WGS) entry which is preliminary data.</text>
</comment>
<dbReference type="GO" id="GO:0005524">
    <property type="term" value="F:ATP binding"/>
    <property type="evidence" value="ECO:0007669"/>
    <property type="project" value="UniProtKB-UniRule"/>
</dbReference>
<dbReference type="PROSITE" id="PS50975">
    <property type="entry name" value="ATP_GRASP"/>
    <property type="match status" value="1"/>
</dbReference>
<organism evidence="3 4">
    <name type="scientific">Catenuloplanes atrovinosus</name>
    <dbReference type="NCBI Taxonomy" id="137266"/>
    <lineage>
        <taxon>Bacteria</taxon>
        <taxon>Bacillati</taxon>
        <taxon>Actinomycetota</taxon>
        <taxon>Actinomycetes</taxon>
        <taxon>Micromonosporales</taxon>
        <taxon>Micromonosporaceae</taxon>
        <taxon>Catenuloplanes</taxon>
    </lineage>
</organism>
<sequence length="438" mass="47253">MTKLIIGNQLTEETVEGDNALPDDYRAILGRVSHRLIWLAEEGDVIVLPSAPDPDFAAQVWRILGIAERPPAVLVPPTGEQGTALLYDDRYRDPGLLADLRHRVDAHGVDRILPFYFDEAVVRLAADLGLTGAAPAFRFLAESGNELVNCKSFFRTLAAGIGVPVADGRAVRTVAAAEDYITELLETGRSAIVKQDVHGGGFGNEIYTGTEGLNGIGANRTLAVDGRAAVAEHLAASWHRYSQDGRHRVVIEHYIHDCIPIYAEIDVTDDGIAIVGHGEVRMKPVNNGLVVPAPSAALPRFDDFLGDATRVGETVRVLGYRGRMSIDAIVTPGEDILLTEFNGRVGGSTHLHLIGERLVGPDYLRERVLIGRNRCGWNSVGEALGTLRDRGLAYDVTDRAGVLIAGDDGQCLMVGKSLDHALELERAMITELGVDPDA</sequence>
<dbReference type="InterPro" id="IPR040754">
    <property type="entry name" value="PreAtp-grasp"/>
</dbReference>
<dbReference type="AlphaFoldDB" id="A0AAE3YJG7"/>
<dbReference type="Pfam" id="PF18604">
    <property type="entry name" value="PreAtp-grasp"/>
    <property type="match status" value="1"/>
</dbReference>
<gene>
    <name evidence="3" type="ORF">J2S41_000395</name>
</gene>